<evidence type="ECO:0000313" key="6">
    <source>
        <dbReference type="Proteomes" id="UP000623681"/>
    </source>
</evidence>
<dbReference type="Proteomes" id="UP000623681">
    <property type="component" value="Unassembled WGS sequence"/>
</dbReference>
<dbReference type="Gene3D" id="3.40.630.30">
    <property type="match status" value="2"/>
</dbReference>
<evidence type="ECO:0000256" key="3">
    <source>
        <dbReference type="ARBA" id="ARBA00038502"/>
    </source>
</evidence>
<name>A0A937FHF0_9CLOT</name>
<dbReference type="PANTHER" id="PTHR43792:SF8">
    <property type="entry name" value="[RIBOSOMAL PROTEIN US5]-ALANINE N-ACETYLTRANSFERASE"/>
    <property type="match status" value="1"/>
</dbReference>
<dbReference type="GO" id="GO:0005737">
    <property type="term" value="C:cytoplasm"/>
    <property type="evidence" value="ECO:0007669"/>
    <property type="project" value="TreeGrafter"/>
</dbReference>
<dbReference type="RefSeq" id="WP_202769258.1">
    <property type="nucleotide sequence ID" value="NZ_JAESWA010000027.1"/>
</dbReference>
<keyword evidence="2" id="KW-0012">Acyltransferase</keyword>
<comment type="similarity">
    <text evidence="3">Belongs to the acetyltransferase family. RimJ subfamily.</text>
</comment>
<organism evidence="5 6">
    <name type="scientific">Clostridium paridis</name>
    <dbReference type="NCBI Taxonomy" id="2803863"/>
    <lineage>
        <taxon>Bacteria</taxon>
        <taxon>Bacillati</taxon>
        <taxon>Bacillota</taxon>
        <taxon>Clostridia</taxon>
        <taxon>Eubacteriales</taxon>
        <taxon>Clostridiaceae</taxon>
        <taxon>Clostridium</taxon>
    </lineage>
</organism>
<reference evidence="5" key="1">
    <citation type="submission" date="2021-01" db="EMBL/GenBank/DDBJ databases">
        <title>Genome public.</title>
        <authorList>
            <person name="Liu C."/>
            <person name="Sun Q."/>
        </authorList>
    </citation>
    <scope>NUCLEOTIDE SEQUENCE</scope>
    <source>
        <strain evidence="5">YIM B02565</strain>
    </source>
</reference>
<comment type="caution">
    <text evidence="5">The sequence shown here is derived from an EMBL/GenBank/DDBJ whole genome shotgun (WGS) entry which is preliminary data.</text>
</comment>
<sequence>MVSKAKITIEALRKGSNEYLIKDPLELNIGKIIILNADSENKVCYLRFKFYKNEKRDLLKNALDELLQKIFEVERFYKLNLLVSEDTPLGPFLNVGLELQGILEDNLIINGGHRGELLFGINFFEYRIKGRKAPLVSLVGENIEVRSLTPENAQEMLDYFIRNERYLQAFEPKRDSSFYSYETQYNILVEGYRQLLDGTGVDLGIFKNNKLIGKIRVSNIVYGVFKSAIIGYSMDEREQGNGYMKEAVRLVIEYSFEDLGLHRIEASAMVDNIKSQRVLLGCGFKELGINEKYLYINGEWKDHKTFYTINNSTDDYY</sequence>
<gene>
    <name evidence="5" type="ORF">JK634_18635</name>
</gene>
<keyword evidence="1" id="KW-0808">Transferase</keyword>
<dbReference type="InterPro" id="IPR000182">
    <property type="entry name" value="GNAT_dom"/>
</dbReference>
<dbReference type="EMBL" id="JAESWA010000027">
    <property type="protein sequence ID" value="MBL4933804.1"/>
    <property type="molecule type" value="Genomic_DNA"/>
</dbReference>
<evidence type="ECO:0000259" key="4">
    <source>
        <dbReference type="PROSITE" id="PS51186"/>
    </source>
</evidence>
<evidence type="ECO:0000256" key="2">
    <source>
        <dbReference type="ARBA" id="ARBA00023315"/>
    </source>
</evidence>
<feature type="domain" description="N-acetyltransferase" evidence="4">
    <location>
        <begin position="143"/>
        <end position="307"/>
    </location>
</feature>
<keyword evidence="6" id="KW-1185">Reference proteome</keyword>
<evidence type="ECO:0000256" key="1">
    <source>
        <dbReference type="ARBA" id="ARBA00022679"/>
    </source>
</evidence>
<dbReference type="PROSITE" id="PS51186">
    <property type="entry name" value="GNAT"/>
    <property type="match status" value="1"/>
</dbReference>
<accession>A0A937FHF0</accession>
<dbReference type="SUPFAM" id="SSF55729">
    <property type="entry name" value="Acyl-CoA N-acyltransferases (Nat)"/>
    <property type="match status" value="1"/>
</dbReference>
<proteinExistence type="inferred from homology"/>
<dbReference type="InterPro" id="IPR016181">
    <property type="entry name" value="Acyl_CoA_acyltransferase"/>
</dbReference>
<evidence type="ECO:0000313" key="5">
    <source>
        <dbReference type="EMBL" id="MBL4933804.1"/>
    </source>
</evidence>
<dbReference type="AlphaFoldDB" id="A0A937FHF0"/>
<dbReference type="GO" id="GO:0008999">
    <property type="term" value="F:protein-N-terminal-alanine acetyltransferase activity"/>
    <property type="evidence" value="ECO:0007669"/>
    <property type="project" value="TreeGrafter"/>
</dbReference>
<dbReference type="Pfam" id="PF13302">
    <property type="entry name" value="Acetyltransf_3"/>
    <property type="match status" value="1"/>
</dbReference>
<dbReference type="PANTHER" id="PTHR43792">
    <property type="entry name" value="GNAT FAMILY, PUTATIVE (AFU_ORTHOLOGUE AFUA_3G00765)-RELATED-RELATED"/>
    <property type="match status" value="1"/>
</dbReference>
<protein>
    <submittedName>
        <fullName evidence="5">GNAT family N-acetyltransferase</fullName>
    </submittedName>
</protein>
<dbReference type="InterPro" id="IPR051531">
    <property type="entry name" value="N-acetyltransferase"/>
</dbReference>